<dbReference type="InterPro" id="IPR037294">
    <property type="entry name" value="ABC_BtuC-like"/>
</dbReference>
<evidence type="ECO:0000256" key="6">
    <source>
        <dbReference type="ARBA" id="ARBA00022989"/>
    </source>
</evidence>
<feature type="transmembrane region" description="Helical" evidence="8">
    <location>
        <begin position="266"/>
        <end position="284"/>
    </location>
</feature>
<dbReference type="SUPFAM" id="SSF81345">
    <property type="entry name" value="ABC transporter involved in vitamin B12 uptake, BtuC"/>
    <property type="match status" value="1"/>
</dbReference>
<proteinExistence type="inferred from homology"/>
<evidence type="ECO:0000256" key="2">
    <source>
        <dbReference type="ARBA" id="ARBA00007935"/>
    </source>
</evidence>
<dbReference type="Gene3D" id="1.10.3470.10">
    <property type="entry name" value="ABC transporter involved in vitamin B12 uptake, BtuC"/>
    <property type="match status" value="1"/>
</dbReference>
<sequence>MLAALFLGRYPITFQEAIQRIWQVLTTGHYDVQDVVAGIIFQIRLPRAILGFFVGGALAVSGAVLQGIFRNPLVDAGMLGVSNGASFGAVLGFIFFNGRYEVVILLAFSFGLLAVWMSYHIASAYRSTPTIMLVLGGVIVSSVFSALVSFGKYIADPYDELPGIVFWLMGSLANTGYRELMIALLPIVVSFLVIYLMRWRMNVLSLGDLEAFSLGVNIRQTKGILIACSALMTAAAVAVSGTIGWIGLVMPHMIRMLIGSDYRSLLPLSFALGGGFLVIVDIFARSISSAEMPIGIITALVGAPFYVFLLRKTKGKNW</sequence>
<evidence type="ECO:0000313" key="10">
    <source>
        <dbReference type="Proteomes" id="UP000746471"/>
    </source>
</evidence>
<dbReference type="EMBL" id="JAHBCL010000009">
    <property type="protein sequence ID" value="MBS7526287.1"/>
    <property type="molecule type" value="Genomic_DNA"/>
</dbReference>
<feature type="transmembrane region" description="Helical" evidence="8">
    <location>
        <begin position="102"/>
        <end position="119"/>
    </location>
</feature>
<evidence type="ECO:0000256" key="8">
    <source>
        <dbReference type="SAM" id="Phobius"/>
    </source>
</evidence>
<feature type="transmembrane region" description="Helical" evidence="8">
    <location>
        <begin position="76"/>
        <end position="96"/>
    </location>
</feature>
<organism evidence="9 10">
    <name type="scientific">Fusibacter paucivorans</name>
    <dbReference type="NCBI Taxonomy" id="76009"/>
    <lineage>
        <taxon>Bacteria</taxon>
        <taxon>Bacillati</taxon>
        <taxon>Bacillota</taxon>
        <taxon>Clostridia</taxon>
        <taxon>Eubacteriales</taxon>
        <taxon>Eubacteriales Family XII. Incertae Sedis</taxon>
        <taxon>Fusibacter</taxon>
    </lineage>
</organism>
<keyword evidence="3" id="KW-0813">Transport</keyword>
<keyword evidence="4" id="KW-1003">Cell membrane</keyword>
<dbReference type="Proteomes" id="UP000746471">
    <property type="component" value="Unassembled WGS sequence"/>
</dbReference>
<evidence type="ECO:0000256" key="3">
    <source>
        <dbReference type="ARBA" id="ARBA00022448"/>
    </source>
</evidence>
<accession>A0ABS5PN12</accession>
<comment type="subcellular location">
    <subcellularLocation>
        <location evidence="1">Cell membrane</location>
        <topology evidence="1">Multi-pass membrane protein</topology>
    </subcellularLocation>
</comment>
<evidence type="ECO:0000256" key="4">
    <source>
        <dbReference type="ARBA" id="ARBA00022475"/>
    </source>
</evidence>
<dbReference type="CDD" id="cd06550">
    <property type="entry name" value="TM_ABC_iron-siderophores_like"/>
    <property type="match status" value="1"/>
</dbReference>
<dbReference type="PANTHER" id="PTHR30472:SF70">
    <property type="entry name" value="MOLYBDATE IMPORT SYSTEM PERMEASE PROTEIN MOLB"/>
    <property type="match status" value="1"/>
</dbReference>
<keyword evidence="5 8" id="KW-0812">Transmembrane</keyword>
<name>A0ABS5PN12_9FIRM</name>
<feature type="transmembrane region" description="Helical" evidence="8">
    <location>
        <begin position="175"/>
        <end position="196"/>
    </location>
</feature>
<comment type="caution">
    <text evidence="9">The sequence shown here is derived from an EMBL/GenBank/DDBJ whole genome shotgun (WGS) entry which is preliminary data.</text>
</comment>
<keyword evidence="10" id="KW-1185">Reference proteome</keyword>
<dbReference type="Pfam" id="PF01032">
    <property type="entry name" value="FecCD"/>
    <property type="match status" value="1"/>
</dbReference>
<evidence type="ECO:0000256" key="7">
    <source>
        <dbReference type="ARBA" id="ARBA00023136"/>
    </source>
</evidence>
<dbReference type="InterPro" id="IPR000522">
    <property type="entry name" value="ABC_transptr_permease_BtuC"/>
</dbReference>
<feature type="transmembrane region" description="Helical" evidence="8">
    <location>
        <begin position="291"/>
        <end position="309"/>
    </location>
</feature>
<feature type="transmembrane region" description="Helical" evidence="8">
    <location>
        <begin position="48"/>
        <end position="69"/>
    </location>
</feature>
<protein>
    <submittedName>
        <fullName evidence="9">Iron ABC transporter permease</fullName>
    </submittedName>
</protein>
<evidence type="ECO:0000256" key="5">
    <source>
        <dbReference type="ARBA" id="ARBA00022692"/>
    </source>
</evidence>
<gene>
    <name evidence="9" type="ORF">KHM83_06330</name>
</gene>
<feature type="transmembrane region" description="Helical" evidence="8">
    <location>
        <begin position="224"/>
        <end position="246"/>
    </location>
</feature>
<keyword evidence="7 8" id="KW-0472">Membrane</keyword>
<reference evidence="9 10" key="1">
    <citation type="submission" date="2021-05" db="EMBL/GenBank/DDBJ databases">
        <title>Fusibacter ferrireducens sp. nov., an anaerobic, sulfur- and Fe-reducing bacterium isolated from the mangrove sediment.</title>
        <authorList>
            <person name="Qiu D."/>
        </authorList>
    </citation>
    <scope>NUCLEOTIDE SEQUENCE [LARGE SCALE GENOMIC DNA]</scope>
    <source>
        <strain evidence="9 10">DSM 12116</strain>
    </source>
</reference>
<dbReference type="PANTHER" id="PTHR30472">
    <property type="entry name" value="FERRIC ENTEROBACTIN TRANSPORT SYSTEM PERMEASE PROTEIN"/>
    <property type="match status" value="1"/>
</dbReference>
<feature type="transmembrane region" description="Helical" evidence="8">
    <location>
        <begin position="131"/>
        <end position="155"/>
    </location>
</feature>
<evidence type="ECO:0000256" key="1">
    <source>
        <dbReference type="ARBA" id="ARBA00004651"/>
    </source>
</evidence>
<comment type="similarity">
    <text evidence="2">Belongs to the binding-protein-dependent transport system permease family. FecCD subfamily.</text>
</comment>
<keyword evidence="6 8" id="KW-1133">Transmembrane helix</keyword>
<evidence type="ECO:0000313" key="9">
    <source>
        <dbReference type="EMBL" id="MBS7526287.1"/>
    </source>
</evidence>